<proteinExistence type="predicted"/>
<organism evidence="3">
    <name type="scientific">Eremomyces bilateralis CBS 781.70</name>
    <dbReference type="NCBI Taxonomy" id="1392243"/>
    <lineage>
        <taxon>Eukaryota</taxon>
        <taxon>Fungi</taxon>
        <taxon>Dikarya</taxon>
        <taxon>Ascomycota</taxon>
        <taxon>Pezizomycotina</taxon>
        <taxon>Dothideomycetes</taxon>
        <taxon>Dothideomycetes incertae sedis</taxon>
        <taxon>Eremomycetales</taxon>
        <taxon>Eremomycetaceae</taxon>
        <taxon>Eremomyces</taxon>
    </lineage>
</organism>
<dbReference type="SMART" id="SM00367">
    <property type="entry name" value="LRR_CC"/>
    <property type="match status" value="6"/>
</dbReference>
<reference evidence="5" key="2">
    <citation type="submission" date="2020-04" db="EMBL/GenBank/DDBJ databases">
        <authorList>
            <consortium name="NCBI Genome Project"/>
        </authorList>
    </citation>
    <scope>NUCLEOTIDE SEQUENCE</scope>
    <source>
        <strain evidence="5">CBS 781.70</strain>
    </source>
</reference>
<dbReference type="SUPFAM" id="SSF81383">
    <property type="entry name" value="F-box domain"/>
    <property type="match status" value="1"/>
</dbReference>
<dbReference type="InterPro" id="IPR006553">
    <property type="entry name" value="Leu-rich_rpt_Cys-con_subtyp"/>
</dbReference>
<feature type="region of interest" description="Disordered" evidence="1">
    <location>
        <begin position="1"/>
        <end position="21"/>
    </location>
</feature>
<dbReference type="AlphaFoldDB" id="A0A6G1GF37"/>
<evidence type="ECO:0000313" key="4">
    <source>
        <dbReference type="Proteomes" id="UP000504638"/>
    </source>
</evidence>
<evidence type="ECO:0000313" key="3">
    <source>
        <dbReference type="EMBL" id="KAF1816644.1"/>
    </source>
</evidence>
<keyword evidence="4" id="KW-1185">Reference proteome</keyword>
<gene>
    <name evidence="3 5" type="ORF">P152DRAFT_428911</name>
</gene>
<dbReference type="Proteomes" id="UP000504638">
    <property type="component" value="Unplaced"/>
</dbReference>
<dbReference type="SUPFAM" id="SSF52047">
    <property type="entry name" value="RNI-like"/>
    <property type="match status" value="1"/>
</dbReference>
<dbReference type="GO" id="GO:0031146">
    <property type="term" value="P:SCF-dependent proteasomal ubiquitin-dependent protein catabolic process"/>
    <property type="evidence" value="ECO:0007669"/>
    <property type="project" value="TreeGrafter"/>
</dbReference>
<feature type="compositionally biased region" description="Polar residues" evidence="1">
    <location>
        <begin position="1"/>
        <end position="12"/>
    </location>
</feature>
<dbReference type="Pfam" id="PF13516">
    <property type="entry name" value="LRR_6"/>
    <property type="match status" value="4"/>
</dbReference>
<sequence>MSSSPTLAQTTPIDIPQKLTGRKRLLNKLQRISSSPSLAKLGRSSTTSYRPGGRGSMSCVSLSSAGSPYEYSYGSPTSPISAGYSTAPTSADSSPGGDDYLNCKNRLVSGALDGPASVAVPVELRVPASGRISPIATEQIPETDEDNISVPLDQPIADVKPIPESWRRPNFNFWLDLPPELRTHILSFLEPKELVRVSSVSPLFQELCLDGQLWGSLDCSSYYRDIPASALCKIIGTAGPFVRNLNLRGCVQLRDAWILEDLPSKCCNLEQFSLEGCRIDRSSIHNFLLSNSRLVTLNLSGLAGATNFAMKIVAAHCPKLEALNVSWCNNIDTRGLRRVVQACSQLKDLRAGEVRGFDDVEFMDDLFRRNTLERLVLMNCDSLTDDALKALMEGIEPEIDCLTGRAIVPPRNLKHLDLTRCRGITNDGISSLAHHVPYLEGLQLSRNATLTDAAIKDLLLSIQSLTHLDLEELDQLTNDTLKTMSRSPFARHLTHLSISYCEHLGDAGMLSLLKVATNLESLDVDNTRVSDLVLIEAASLIRDRNRDRLSRAQTVAPKVGLRIVAFDCANVTWTGVREVLNRNAEALQMGLTAATTLSNCTYSTPSLTSPESPSAPNPDILSLKVFYTYQPTVTEHTRRILASNLDGARRLERKWADWMMMNEEAGTGGGRRRRRRAREAMRGWEEEEGGMGAGLDGEGGVVGNGVGRRRRARSGPGCVVM</sequence>
<dbReference type="InterPro" id="IPR001810">
    <property type="entry name" value="F-box_dom"/>
</dbReference>
<dbReference type="GeneID" id="54417919"/>
<evidence type="ECO:0000256" key="1">
    <source>
        <dbReference type="SAM" id="MobiDB-lite"/>
    </source>
</evidence>
<evidence type="ECO:0000259" key="2">
    <source>
        <dbReference type="PROSITE" id="PS50181"/>
    </source>
</evidence>
<dbReference type="SMART" id="SM00256">
    <property type="entry name" value="FBOX"/>
    <property type="match status" value="1"/>
</dbReference>
<feature type="region of interest" description="Disordered" evidence="1">
    <location>
        <begin position="36"/>
        <end position="61"/>
    </location>
</feature>
<feature type="compositionally biased region" description="Polar residues" evidence="1">
    <location>
        <begin position="36"/>
        <end position="49"/>
    </location>
</feature>
<dbReference type="GO" id="GO:0019005">
    <property type="term" value="C:SCF ubiquitin ligase complex"/>
    <property type="evidence" value="ECO:0007669"/>
    <property type="project" value="TreeGrafter"/>
</dbReference>
<dbReference type="InterPro" id="IPR036047">
    <property type="entry name" value="F-box-like_dom_sf"/>
</dbReference>
<feature type="region of interest" description="Disordered" evidence="1">
    <location>
        <begin position="685"/>
        <end position="721"/>
    </location>
</feature>
<dbReference type="RefSeq" id="XP_033538275.1">
    <property type="nucleotide sequence ID" value="XM_033677349.1"/>
</dbReference>
<dbReference type="PANTHER" id="PTHR13318:SF190">
    <property type="entry name" value="PARTNER OF PAIRED, ISOFORM B"/>
    <property type="match status" value="1"/>
</dbReference>
<feature type="compositionally biased region" description="Gly residues" evidence="1">
    <location>
        <begin position="690"/>
        <end position="706"/>
    </location>
</feature>
<reference evidence="3 5" key="1">
    <citation type="submission" date="2020-01" db="EMBL/GenBank/DDBJ databases">
        <authorList>
            <consortium name="DOE Joint Genome Institute"/>
            <person name="Haridas S."/>
            <person name="Albert R."/>
            <person name="Binder M."/>
            <person name="Bloem J."/>
            <person name="Labutti K."/>
            <person name="Salamov A."/>
            <person name="Andreopoulos B."/>
            <person name="Baker S.E."/>
            <person name="Barry K."/>
            <person name="Bills G."/>
            <person name="Bluhm B.H."/>
            <person name="Cannon C."/>
            <person name="Castanera R."/>
            <person name="Culley D.E."/>
            <person name="Daum C."/>
            <person name="Ezra D."/>
            <person name="Gonzalez J.B."/>
            <person name="Henrissat B."/>
            <person name="Kuo A."/>
            <person name="Liang C."/>
            <person name="Lipzen A."/>
            <person name="Lutzoni F."/>
            <person name="Magnuson J."/>
            <person name="Mondo S."/>
            <person name="Nolan M."/>
            <person name="Ohm R."/>
            <person name="Pangilinan J."/>
            <person name="Park H.-J."/>
            <person name="Ramirez L."/>
            <person name="Alfaro M."/>
            <person name="Sun H."/>
            <person name="Tritt A."/>
            <person name="Yoshinaga Y."/>
            <person name="Zwiers L.-H."/>
            <person name="Turgeon B.G."/>
            <person name="Goodwin S.B."/>
            <person name="Spatafora J.W."/>
            <person name="Crous P.W."/>
            <person name="Grigoriev I.V."/>
        </authorList>
    </citation>
    <scope>NUCLEOTIDE SEQUENCE</scope>
    <source>
        <strain evidence="3 5">CBS 781.70</strain>
    </source>
</reference>
<evidence type="ECO:0000313" key="5">
    <source>
        <dbReference type="RefSeq" id="XP_033538275.1"/>
    </source>
</evidence>
<protein>
    <submittedName>
        <fullName evidence="3 5">RNI-like protein</fullName>
    </submittedName>
</protein>
<name>A0A6G1GF37_9PEZI</name>
<dbReference type="PANTHER" id="PTHR13318">
    <property type="entry name" value="PARTNER OF PAIRED, ISOFORM B-RELATED"/>
    <property type="match status" value="1"/>
</dbReference>
<dbReference type="Pfam" id="PF12937">
    <property type="entry name" value="F-box-like"/>
    <property type="match status" value="1"/>
</dbReference>
<feature type="domain" description="F-box" evidence="2">
    <location>
        <begin position="171"/>
        <end position="217"/>
    </location>
</feature>
<accession>A0A6G1GF37</accession>
<dbReference type="EMBL" id="ML975150">
    <property type="protein sequence ID" value="KAF1816644.1"/>
    <property type="molecule type" value="Genomic_DNA"/>
</dbReference>
<dbReference type="InterPro" id="IPR032675">
    <property type="entry name" value="LRR_dom_sf"/>
</dbReference>
<reference evidence="5" key="3">
    <citation type="submission" date="2025-04" db="UniProtKB">
        <authorList>
            <consortium name="RefSeq"/>
        </authorList>
    </citation>
    <scope>IDENTIFICATION</scope>
    <source>
        <strain evidence="5">CBS 781.70</strain>
    </source>
</reference>
<dbReference type="Gene3D" id="3.80.10.10">
    <property type="entry name" value="Ribonuclease Inhibitor"/>
    <property type="match status" value="2"/>
</dbReference>
<dbReference type="InterPro" id="IPR001611">
    <property type="entry name" value="Leu-rich_rpt"/>
</dbReference>
<dbReference type="PROSITE" id="PS50181">
    <property type="entry name" value="FBOX"/>
    <property type="match status" value="1"/>
</dbReference>
<dbReference type="OrthoDB" id="550575at2759"/>